<keyword evidence="19" id="KW-0132">Cell division</keyword>
<feature type="domain" description="AAA+ ATPase" evidence="18">
    <location>
        <begin position="205"/>
        <end position="344"/>
    </location>
</feature>
<keyword evidence="12 15" id="KW-0482">Metalloprotease</keyword>
<dbReference type="GO" id="GO:0030163">
    <property type="term" value="P:protein catabolic process"/>
    <property type="evidence" value="ECO:0007669"/>
    <property type="project" value="UniProtKB-UniRule"/>
</dbReference>
<dbReference type="PANTHER" id="PTHR23076:SF97">
    <property type="entry name" value="ATP-DEPENDENT ZINC METALLOPROTEASE YME1L1"/>
    <property type="match status" value="1"/>
</dbReference>
<dbReference type="Gene3D" id="3.40.50.300">
    <property type="entry name" value="P-loop containing nucleotide triphosphate hydrolases"/>
    <property type="match status" value="1"/>
</dbReference>
<dbReference type="AlphaFoldDB" id="A0A840YXS1"/>
<evidence type="ECO:0000256" key="2">
    <source>
        <dbReference type="ARBA" id="ARBA00010044"/>
    </source>
</evidence>
<keyword evidence="6 15" id="KW-0479">Metal-binding</keyword>
<evidence type="ECO:0000256" key="14">
    <source>
        <dbReference type="ARBA" id="ARBA00061570"/>
    </source>
</evidence>
<evidence type="ECO:0000256" key="17">
    <source>
        <dbReference type="SAM" id="MobiDB-lite"/>
    </source>
</evidence>
<feature type="transmembrane region" description="Helical" evidence="15">
    <location>
        <begin position="119"/>
        <end position="141"/>
    </location>
</feature>
<feature type="binding site" evidence="15">
    <location>
        <position position="513"/>
    </location>
    <ligand>
        <name>Zn(2+)</name>
        <dbReference type="ChEBI" id="CHEBI:29105"/>
        <note>catalytic</note>
    </ligand>
</feature>
<dbReference type="Pfam" id="PF06480">
    <property type="entry name" value="FtsH_ext"/>
    <property type="match status" value="1"/>
</dbReference>
<dbReference type="GO" id="GO:0004222">
    <property type="term" value="F:metalloendopeptidase activity"/>
    <property type="evidence" value="ECO:0007669"/>
    <property type="project" value="InterPro"/>
</dbReference>
<keyword evidence="3 15" id="KW-1003">Cell membrane</keyword>
<dbReference type="Pfam" id="PF01434">
    <property type="entry name" value="Peptidase_M41"/>
    <property type="match status" value="1"/>
</dbReference>
<dbReference type="CDD" id="cd19501">
    <property type="entry name" value="RecA-like_FtsH"/>
    <property type="match status" value="1"/>
</dbReference>
<proteinExistence type="inferred from homology"/>
<dbReference type="GO" id="GO:0051301">
    <property type="term" value="P:cell division"/>
    <property type="evidence" value="ECO:0007669"/>
    <property type="project" value="UniProtKB-KW"/>
</dbReference>
<dbReference type="InterPro" id="IPR000642">
    <property type="entry name" value="Peptidase_M41"/>
</dbReference>
<dbReference type="GO" id="GO:0005886">
    <property type="term" value="C:plasma membrane"/>
    <property type="evidence" value="ECO:0007669"/>
    <property type="project" value="UniProtKB-SubCell"/>
</dbReference>
<dbReference type="NCBIfam" id="TIGR01241">
    <property type="entry name" value="FtsH_fam"/>
    <property type="match status" value="1"/>
</dbReference>
<comment type="cofactor">
    <cofactor evidence="15">
        <name>Zn(2+)</name>
        <dbReference type="ChEBI" id="CHEBI:29105"/>
    </cofactor>
    <text evidence="15">Binds 1 zinc ion per subunit.</text>
</comment>
<organism evidence="19 20">
    <name type="scientific">Stakelama sediminis</name>
    <dbReference type="NCBI Taxonomy" id="463200"/>
    <lineage>
        <taxon>Bacteria</taxon>
        <taxon>Pseudomonadati</taxon>
        <taxon>Pseudomonadota</taxon>
        <taxon>Alphaproteobacteria</taxon>
        <taxon>Sphingomonadales</taxon>
        <taxon>Sphingomonadaceae</taxon>
        <taxon>Stakelama</taxon>
    </lineage>
</organism>
<dbReference type="EC" id="3.4.24.-" evidence="15"/>
<evidence type="ECO:0000256" key="11">
    <source>
        <dbReference type="ARBA" id="ARBA00022989"/>
    </source>
</evidence>
<keyword evidence="8 15" id="KW-0378">Hydrolase</keyword>
<dbReference type="FunFam" id="3.40.50.300:FF:000001">
    <property type="entry name" value="ATP-dependent zinc metalloprotease FtsH"/>
    <property type="match status" value="1"/>
</dbReference>
<keyword evidence="13 15" id="KW-0472">Membrane</keyword>
<dbReference type="InterPro" id="IPR003593">
    <property type="entry name" value="AAA+_ATPase"/>
</dbReference>
<comment type="function">
    <text evidence="15">Acts as a processive, ATP-dependent zinc metallopeptidase for both cytoplasmic and membrane proteins. Plays a role in the quality control of integral membrane proteins.</text>
</comment>
<name>A0A840YXS1_9SPHN</name>
<reference evidence="19 20" key="1">
    <citation type="submission" date="2020-08" db="EMBL/GenBank/DDBJ databases">
        <title>Genomic Encyclopedia of Type Strains, Phase IV (KMG-IV): sequencing the most valuable type-strain genomes for metagenomic binning, comparative biology and taxonomic classification.</title>
        <authorList>
            <person name="Goeker M."/>
        </authorList>
    </citation>
    <scope>NUCLEOTIDE SEQUENCE [LARGE SCALE GENOMIC DNA]</scope>
    <source>
        <strain evidence="19 20">DSM 27203</strain>
    </source>
</reference>
<dbReference type="Gene3D" id="3.30.720.210">
    <property type="match status" value="1"/>
</dbReference>
<comment type="similarity">
    <text evidence="14 15">In the central section; belongs to the AAA ATPase family.</text>
</comment>
<dbReference type="GO" id="GO:0008270">
    <property type="term" value="F:zinc ion binding"/>
    <property type="evidence" value="ECO:0007669"/>
    <property type="project" value="UniProtKB-UniRule"/>
</dbReference>
<feature type="active site" evidence="15">
    <location>
        <position position="436"/>
    </location>
</feature>
<evidence type="ECO:0000256" key="3">
    <source>
        <dbReference type="ARBA" id="ARBA00022475"/>
    </source>
</evidence>
<evidence type="ECO:0000256" key="10">
    <source>
        <dbReference type="ARBA" id="ARBA00022840"/>
    </source>
</evidence>
<dbReference type="InterPro" id="IPR027417">
    <property type="entry name" value="P-loop_NTPase"/>
</dbReference>
<evidence type="ECO:0000256" key="15">
    <source>
        <dbReference type="HAMAP-Rule" id="MF_01458"/>
    </source>
</evidence>
<dbReference type="InterPro" id="IPR037219">
    <property type="entry name" value="Peptidase_M41-like"/>
</dbReference>
<dbReference type="SUPFAM" id="SSF52540">
    <property type="entry name" value="P-loop containing nucleoside triphosphate hydrolases"/>
    <property type="match status" value="1"/>
</dbReference>
<evidence type="ECO:0000313" key="20">
    <source>
        <dbReference type="Proteomes" id="UP000554342"/>
    </source>
</evidence>
<evidence type="ECO:0000256" key="8">
    <source>
        <dbReference type="ARBA" id="ARBA00022801"/>
    </source>
</evidence>
<feature type="transmembrane region" description="Helical" evidence="15">
    <location>
        <begin position="25"/>
        <end position="42"/>
    </location>
</feature>
<accession>A0A840YXS1</accession>
<evidence type="ECO:0000256" key="13">
    <source>
        <dbReference type="ARBA" id="ARBA00023136"/>
    </source>
</evidence>
<dbReference type="PANTHER" id="PTHR23076">
    <property type="entry name" value="METALLOPROTEASE M41 FTSH"/>
    <property type="match status" value="1"/>
</dbReference>
<dbReference type="Pfam" id="PF00004">
    <property type="entry name" value="AAA"/>
    <property type="match status" value="1"/>
</dbReference>
<dbReference type="GO" id="GO:0005524">
    <property type="term" value="F:ATP binding"/>
    <property type="evidence" value="ECO:0007669"/>
    <property type="project" value="UniProtKB-UniRule"/>
</dbReference>
<dbReference type="EMBL" id="JACIJI010000001">
    <property type="protein sequence ID" value="MBB5718330.1"/>
    <property type="molecule type" value="Genomic_DNA"/>
</dbReference>
<comment type="subcellular location">
    <subcellularLocation>
        <location evidence="15">Cell membrane</location>
        <topology evidence="15">Multi-pass membrane protein</topology>
        <orientation evidence="15">Cytoplasmic side</orientation>
    </subcellularLocation>
    <subcellularLocation>
        <location evidence="1">Membrane</location>
    </subcellularLocation>
</comment>
<feature type="binding site" evidence="15">
    <location>
        <position position="435"/>
    </location>
    <ligand>
        <name>Zn(2+)</name>
        <dbReference type="ChEBI" id="CHEBI:29105"/>
        <note>catalytic</note>
    </ligand>
</feature>
<evidence type="ECO:0000256" key="4">
    <source>
        <dbReference type="ARBA" id="ARBA00022670"/>
    </source>
</evidence>
<keyword evidence="9 15" id="KW-0862">Zinc</keyword>
<comment type="similarity">
    <text evidence="16">Belongs to the AAA ATPase family.</text>
</comment>
<dbReference type="FunFam" id="1.10.8.60:FF:000001">
    <property type="entry name" value="ATP-dependent zinc metalloprotease FtsH"/>
    <property type="match status" value="1"/>
</dbReference>
<dbReference type="RefSeq" id="WP_184001979.1">
    <property type="nucleotide sequence ID" value="NZ_BAABIF010000004.1"/>
</dbReference>
<comment type="subunit">
    <text evidence="15">Homohexamer.</text>
</comment>
<evidence type="ECO:0000313" key="19">
    <source>
        <dbReference type="EMBL" id="MBB5718330.1"/>
    </source>
</evidence>
<evidence type="ECO:0000256" key="9">
    <source>
        <dbReference type="ARBA" id="ARBA00022833"/>
    </source>
</evidence>
<evidence type="ECO:0000256" key="7">
    <source>
        <dbReference type="ARBA" id="ARBA00022741"/>
    </source>
</evidence>
<dbReference type="InterPro" id="IPR041569">
    <property type="entry name" value="AAA_lid_3"/>
</dbReference>
<dbReference type="InterPro" id="IPR003959">
    <property type="entry name" value="ATPase_AAA_core"/>
</dbReference>
<keyword evidence="20" id="KW-1185">Reference proteome</keyword>
<keyword evidence="4 15" id="KW-0645">Protease</keyword>
<dbReference type="HAMAP" id="MF_01458">
    <property type="entry name" value="FtsH"/>
    <property type="match status" value="1"/>
</dbReference>
<dbReference type="Proteomes" id="UP000554342">
    <property type="component" value="Unassembled WGS sequence"/>
</dbReference>
<comment type="caution">
    <text evidence="19">The sequence shown here is derived from an EMBL/GenBank/DDBJ whole genome shotgun (WGS) entry which is preliminary data.</text>
</comment>
<dbReference type="InterPro" id="IPR011546">
    <property type="entry name" value="Pept_M41_FtsH_extracell"/>
</dbReference>
<comment type="similarity">
    <text evidence="2 15">In the C-terminal section; belongs to the peptidase M41 family.</text>
</comment>
<evidence type="ECO:0000256" key="1">
    <source>
        <dbReference type="ARBA" id="ARBA00004370"/>
    </source>
</evidence>
<dbReference type="InterPro" id="IPR005936">
    <property type="entry name" value="FtsH"/>
</dbReference>
<evidence type="ECO:0000256" key="6">
    <source>
        <dbReference type="ARBA" id="ARBA00022723"/>
    </source>
</evidence>
<dbReference type="GO" id="GO:0006508">
    <property type="term" value="P:proteolysis"/>
    <property type="evidence" value="ECO:0007669"/>
    <property type="project" value="UniProtKB-KW"/>
</dbReference>
<dbReference type="Pfam" id="PF17862">
    <property type="entry name" value="AAA_lid_3"/>
    <property type="match status" value="1"/>
</dbReference>
<keyword evidence="7 15" id="KW-0547">Nucleotide-binding</keyword>
<sequence>MSDNEKRPDGPENGGGGGNPWMKSLLIWVGILVGLALFVTLIDGRSSQPAGDSVSYSAFLNQVESGQVQSVNVSQDDITGTLKSGERFRTYSPNDPSLINELRKAGVTITAKPAESPSIWLIMLYNSLPFLLILGLAFFVLRQMQKGSGGGAMGFGKSRARMLTQKEGKVTFDDVAGIDEAREELQEIVEFLQDPTKFAKLGGKIPKGALLVGSPGTGKTLLARAIAGEAGVPFFTISGSDFVEMFVGVGASRVRDMFEQAKKSAPCIVFIDEIDAVGRHRGAGLGNGNDEREQTLNQLLVEMDGFEANEGIIIIAATNRPDVLDPALLRPGRFDRQVVVPRPDIDGRVKILEVHMKKVPLAPDVDPRVIARGTPGFSGADLANLVNEAALIAARRSKRLVAMSEFEEAKDKVMMGSERKSMVMTDDEKRMTAYHEAGHAIVALHEPASDPIHKATIIPRGRALGMVMRLPERDSYSYHRDKMYANLAVSMGGRIAEEVIFGYDKVSSGASGDIQYATKLARDMVTRWGMSDKMGPLMYSEGEEEVFLGYSRQQNSSMSDETAKAIDSEIRRIVEQGYDRAKDVLTEHIDQLHNLAGALLEYETLSGDEIKRLIAGEDIGRDVIGPSEKPVPVGGTSIPKTRRPKGPFGSPQPA</sequence>
<dbReference type="Gene3D" id="1.20.58.760">
    <property type="entry name" value="Peptidase M41"/>
    <property type="match status" value="1"/>
</dbReference>
<evidence type="ECO:0000256" key="5">
    <source>
        <dbReference type="ARBA" id="ARBA00022692"/>
    </source>
</evidence>
<feature type="binding site" evidence="15">
    <location>
        <begin position="213"/>
        <end position="220"/>
    </location>
    <ligand>
        <name>ATP</name>
        <dbReference type="ChEBI" id="CHEBI:30616"/>
    </ligand>
</feature>
<dbReference type="InterPro" id="IPR003960">
    <property type="entry name" value="ATPase_AAA_CS"/>
</dbReference>
<evidence type="ECO:0000256" key="12">
    <source>
        <dbReference type="ARBA" id="ARBA00023049"/>
    </source>
</evidence>
<feature type="region of interest" description="Disordered" evidence="17">
    <location>
        <begin position="624"/>
        <end position="654"/>
    </location>
</feature>
<dbReference type="GO" id="GO:0004176">
    <property type="term" value="F:ATP-dependent peptidase activity"/>
    <property type="evidence" value="ECO:0007669"/>
    <property type="project" value="InterPro"/>
</dbReference>
<keyword evidence="10 15" id="KW-0067">ATP-binding</keyword>
<keyword evidence="5 15" id="KW-0812">Transmembrane</keyword>
<gene>
    <name evidence="15" type="primary">ftsH</name>
    <name evidence="19" type="ORF">FHR23_001237</name>
</gene>
<dbReference type="SMART" id="SM00382">
    <property type="entry name" value="AAA"/>
    <property type="match status" value="1"/>
</dbReference>
<keyword evidence="19" id="KW-0131">Cell cycle</keyword>
<dbReference type="SUPFAM" id="SSF140990">
    <property type="entry name" value="FtsH protease domain-like"/>
    <property type="match status" value="1"/>
</dbReference>
<dbReference type="PROSITE" id="PS00674">
    <property type="entry name" value="AAA"/>
    <property type="match status" value="1"/>
</dbReference>
<feature type="binding site" evidence="15">
    <location>
        <position position="439"/>
    </location>
    <ligand>
        <name>Zn(2+)</name>
        <dbReference type="ChEBI" id="CHEBI:29105"/>
        <note>catalytic</note>
    </ligand>
</feature>
<protein>
    <recommendedName>
        <fullName evidence="15">ATP-dependent zinc metalloprotease FtsH</fullName>
        <ecNumber evidence="15">3.4.24.-</ecNumber>
    </recommendedName>
</protein>
<keyword evidence="11 15" id="KW-1133">Transmembrane helix</keyword>
<evidence type="ECO:0000259" key="18">
    <source>
        <dbReference type="SMART" id="SM00382"/>
    </source>
</evidence>
<dbReference type="GO" id="GO:0016887">
    <property type="term" value="F:ATP hydrolysis activity"/>
    <property type="evidence" value="ECO:0007669"/>
    <property type="project" value="UniProtKB-UniRule"/>
</dbReference>
<dbReference type="Gene3D" id="1.10.8.60">
    <property type="match status" value="1"/>
</dbReference>
<dbReference type="FunFam" id="1.20.58.760:FF:000001">
    <property type="entry name" value="ATP-dependent zinc metalloprotease FtsH"/>
    <property type="match status" value="1"/>
</dbReference>
<evidence type="ECO:0000256" key="16">
    <source>
        <dbReference type="RuleBase" id="RU003651"/>
    </source>
</evidence>